<comment type="similarity">
    <text evidence="1">Belongs to the protein phosphatase inhibitor 1 family.</text>
</comment>
<keyword evidence="2" id="KW-0650">Protein phosphatase inhibitor</keyword>
<feature type="transmembrane region" description="Helical" evidence="3">
    <location>
        <begin position="91"/>
        <end position="110"/>
    </location>
</feature>
<evidence type="ECO:0000256" key="3">
    <source>
        <dbReference type="SAM" id="Phobius"/>
    </source>
</evidence>
<dbReference type="InterPro" id="IPR008466">
    <property type="entry name" value="PPP1R1A/B/C"/>
</dbReference>
<reference evidence="4" key="1">
    <citation type="submission" date="2025-08" db="UniProtKB">
        <authorList>
            <consortium name="Ensembl"/>
        </authorList>
    </citation>
    <scope>IDENTIFICATION</scope>
</reference>
<accession>A0A3B3TE17</accession>
<name>A0A3B3TE17_9TELE</name>
<dbReference type="Pfam" id="PF05395">
    <property type="entry name" value="DARPP-32"/>
    <property type="match status" value="1"/>
</dbReference>
<dbReference type="AlphaFoldDB" id="A0A3B3TE17"/>
<proteinExistence type="inferred from homology"/>
<keyword evidence="3" id="KW-0812">Transmembrane</keyword>
<sequence length="125" mass="13698">MEPNNPKKIQFAVPPHQKQLDPQAAEQVSRTGCLGDCKITGKLVYPRGKLVFAVVILVCPRATHVVLGGTLVPAGTMLVTSALDKKMPLSISHNSAIPNWIIIMLTYSVLAQEFTREHWKTPPCV</sequence>
<protein>
    <submittedName>
        <fullName evidence="4">Uncharacterized protein</fullName>
    </submittedName>
</protein>
<evidence type="ECO:0000313" key="5">
    <source>
        <dbReference type="Proteomes" id="UP000261540"/>
    </source>
</evidence>
<feature type="transmembrane region" description="Helical" evidence="3">
    <location>
        <begin position="50"/>
        <end position="71"/>
    </location>
</feature>
<evidence type="ECO:0000256" key="1">
    <source>
        <dbReference type="ARBA" id="ARBA00007775"/>
    </source>
</evidence>
<organism evidence="4 5">
    <name type="scientific">Paramormyrops kingsleyae</name>
    <dbReference type="NCBI Taxonomy" id="1676925"/>
    <lineage>
        <taxon>Eukaryota</taxon>
        <taxon>Metazoa</taxon>
        <taxon>Chordata</taxon>
        <taxon>Craniata</taxon>
        <taxon>Vertebrata</taxon>
        <taxon>Euteleostomi</taxon>
        <taxon>Actinopterygii</taxon>
        <taxon>Neopterygii</taxon>
        <taxon>Teleostei</taxon>
        <taxon>Osteoglossocephala</taxon>
        <taxon>Osteoglossomorpha</taxon>
        <taxon>Osteoglossiformes</taxon>
        <taxon>Mormyridae</taxon>
        <taxon>Paramormyrops</taxon>
    </lineage>
</organism>
<dbReference type="GO" id="GO:0004864">
    <property type="term" value="F:protein phosphatase inhibitor activity"/>
    <property type="evidence" value="ECO:0007669"/>
    <property type="project" value="UniProtKB-KW"/>
</dbReference>
<keyword evidence="3" id="KW-1133">Transmembrane helix</keyword>
<dbReference type="Proteomes" id="UP000261540">
    <property type="component" value="Unplaced"/>
</dbReference>
<dbReference type="GO" id="GO:0007165">
    <property type="term" value="P:signal transduction"/>
    <property type="evidence" value="ECO:0007669"/>
    <property type="project" value="InterPro"/>
</dbReference>
<reference evidence="4" key="2">
    <citation type="submission" date="2025-09" db="UniProtKB">
        <authorList>
            <consortium name="Ensembl"/>
        </authorList>
    </citation>
    <scope>IDENTIFICATION</scope>
</reference>
<evidence type="ECO:0000313" key="4">
    <source>
        <dbReference type="Ensembl" id="ENSPKIP00000040658.1"/>
    </source>
</evidence>
<keyword evidence="5" id="KW-1185">Reference proteome</keyword>
<evidence type="ECO:0000256" key="2">
    <source>
        <dbReference type="ARBA" id="ARBA00023272"/>
    </source>
</evidence>
<keyword evidence="3" id="KW-0472">Membrane</keyword>
<dbReference type="Ensembl" id="ENSPKIT00000021679.1">
    <property type="protein sequence ID" value="ENSPKIP00000040658.1"/>
    <property type="gene ID" value="ENSPKIG00000017534.1"/>
</dbReference>